<dbReference type="EMBL" id="JACHJS010000001">
    <property type="protein sequence ID" value="MBB4963347.1"/>
    <property type="molecule type" value="Genomic_DNA"/>
</dbReference>
<comment type="similarity">
    <text evidence="1">To bacterial alkanal monooxygenase alpha and beta chains.</text>
</comment>
<dbReference type="RefSeq" id="WP_184666131.1">
    <property type="nucleotide sequence ID" value="NZ_BAABAI010000036.1"/>
</dbReference>
<dbReference type="AlphaFoldDB" id="A0A7W7WU38"/>
<organism evidence="3 4">
    <name type="scientific">Saccharothrix violaceirubra</name>
    <dbReference type="NCBI Taxonomy" id="413306"/>
    <lineage>
        <taxon>Bacteria</taxon>
        <taxon>Bacillati</taxon>
        <taxon>Actinomycetota</taxon>
        <taxon>Actinomycetes</taxon>
        <taxon>Pseudonocardiales</taxon>
        <taxon>Pseudonocardiaceae</taxon>
        <taxon>Saccharothrix</taxon>
    </lineage>
</organism>
<sequence length="368" mass="40043">MTTPLSVLDLSPVVSGSGAAEALRDTIDLAQHAERLGYRRFWVAEHHLVPGVASSSPAVLIALIVSATKTIRVGSGAVLLGYYPPLLVAEQFGTIAHLHPDRVDLGLGRSGFVRKDEVLKKFAAPAVPTPARVVDGLLIPERPTLAFRSERFWERYEARERLLGKRDPVDYTDQVTQVLGFLEGTNGDGFDVPSARDAALDVWVLGSSAGASAEAAGRLGLPFTANYHVSPTSVLEAVEAYRAAFVPSHRLARPWVSVSADVVVAPDDDTARELASPYAQWVLSIRDSRGAERFATPAEAATRTWTDDERKIVADRIDTQFVGSPATVVERLHALRRATKADELLVTTVTHDHADRVRSYELLADAWR</sequence>
<dbReference type="PANTHER" id="PTHR30137">
    <property type="entry name" value="LUCIFERASE-LIKE MONOOXYGENASE"/>
    <property type="match status" value="1"/>
</dbReference>
<evidence type="ECO:0000256" key="1">
    <source>
        <dbReference type="ARBA" id="ARBA00007789"/>
    </source>
</evidence>
<evidence type="ECO:0000313" key="4">
    <source>
        <dbReference type="Proteomes" id="UP000542674"/>
    </source>
</evidence>
<dbReference type="SUPFAM" id="SSF51679">
    <property type="entry name" value="Bacterial luciferase-like"/>
    <property type="match status" value="1"/>
</dbReference>
<feature type="domain" description="Luciferase-like" evidence="2">
    <location>
        <begin position="11"/>
        <end position="338"/>
    </location>
</feature>
<dbReference type="GO" id="GO:0004497">
    <property type="term" value="F:monooxygenase activity"/>
    <property type="evidence" value="ECO:0007669"/>
    <property type="project" value="UniProtKB-KW"/>
</dbReference>
<dbReference type="NCBIfam" id="TIGR03558">
    <property type="entry name" value="oxido_grp_1"/>
    <property type="match status" value="1"/>
</dbReference>
<dbReference type="InterPro" id="IPR036661">
    <property type="entry name" value="Luciferase-like_sf"/>
</dbReference>
<dbReference type="CDD" id="cd00347">
    <property type="entry name" value="Flavin_utilizing_monoxygenases"/>
    <property type="match status" value="1"/>
</dbReference>
<dbReference type="InterPro" id="IPR019949">
    <property type="entry name" value="CmoO-like"/>
</dbReference>
<dbReference type="PANTHER" id="PTHR30137:SF6">
    <property type="entry name" value="LUCIFERASE-LIKE MONOOXYGENASE"/>
    <property type="match status" value="1"/>
</dbReference>
<dbReference type="InterPro" id="IPR050766">
    <property type="entry name" value="Bact_Lucif_Oxidored"/>
</dbReference>
<evidence type="ECO:0000259" key="2">
    <source>
        <dbReference type="Pfam" id="PF00296"/>
    </source>
</evidence>
<comment type="caution">
    <text evidence="3">The sequence shown here is derived from an EMBL/GenBank/DDBJ whole genome shotgun (WGS) entry which is preliminary data.</text>
</comment>
<proteinExistence type="predicted"/>
<dbReference type="Pfam" id="PF00296">
    <property type="entry name" value="Bac_luciferase"/>
    <property type="match status" value="1"/>
</dbReference>
<protein>
    <submittedName>
        <fullName evidence="3">Alkanesulfonate monooxygenase SsuD/methylene tetrahydromethanopterin reductase-like flavin-dependent oxidoreductase (Luciferase family)</fullName>
    </submittedName>
</protein>
<keyword evidence="3" id="KW-0503">Monooxygenase</keyword>
<dbReference type="GO" id="GO:0005829">
    <property type="term" value="C:cytosol"/>
    <property type="evidence" value="ECO:0007669"/>
    <property type="project" value="TreeGrafter"/>
</dbReference>
<keyword evidence="3" id="KW-0560">Oxidoreductase</keyword>
<dbReference type="Gene3D" id="3.20.20.30">
    <property type="entry name" value="Luciferase-like domain"/>
    <property type="match status" value="1"/>
</dbReference>
<reference evidence="3 4" key="1">
    <citation type="submission" date="2020-08" db="EMBL/GenBank/DDBJ databases">
        <title>Sequencing the genomes of 1000 actinobacteria strains.</title>
        <authorList>
            <person name="Klenk H.-P."/>
        </authorList>
    </citation>
    <scope>NUCLEOTIDE SEQUENCE [LARGE SCALE GENOMIC DNA]</scope>
    <source>
        <strain evidence="3 4">DSM 45084</strain>
    </source>
</reference>
<gene>
    <name evidence="3" type="ORF">F4559_000706</name>
</gene>
<dbReference type="InterPro" id="IPR011251">
    <property type="entry name" value="Luciferase-like_dom"/>
</dbReference>
<name>A0A7W7WU38_9PSEU</name>
<accession>A0A7W7WU38</accession>
<dbReference type="GO" id="GO:0016705">
    <property type="term" value="F:oxidoreductase activity, acting on paired donors, with incorporation or reduction of molecular oxygen"/>
    <property type="evidence" value="ECO:0007669"/>
    <property type="project" value="InterPro"/>
</dbReference>
<evidence type="ECO:0000313" key="3">
    <source>
        <dbReference type="EMBL" id="MBB4963347.1"/>
    </source>
</evidence>
<dbReference type="Proteomes" id="UP000542674">
    <property type="component" value="Unassembled WGS sequence"/>
</dbReference>
<keyword evidence="4" id="KW-1185">Reference proteome</keyword>